<keyword evidence="2" id="KW-1185">Reference proteome</keyword>
<name>A0ACC0XNK9_9ROSI</name>
<accession>A0ACC0XNK9</accession>
<dbReference type="Proteomes" id="UP001163603">
    <property type="component" value="Chromosome 11"/>
</dbReference>
<reference evidence="2" key="1">
    <citation type="journal article" date="2023" name="G3 (Bethesda)">
        <title>Genome assembly and association tests identify interacting loci associated with vigor, precocity, and sex in interspecific pistachio rootstocks.</title>
        <authorList>
            <person name="Palmer W."/>
            <person name="Jacygrad E."/>
            <person name="Sagayaradj S."/>
            <person name="Cavanaugh K."/>
            <person name="Han R."/>
            <person name="Bertier L."/>
            <person name="Beede B."/>
            <person name="Kafkas S."/>
            <person name="Golino D."/>
            <person name="Preece J."/>
            <person name="Michelmore R."/>
        </authorList>
    </citation>
    <scope>NUCLEOTIDE SEQUENCE [LARGE SCALE GENOMIC DNA]</scope>
</reference>
<protein>
    <submittedName>
        <fullName evidence="1">Uncharacterized protein</fullName>
    </submittedName>
</protein>
<organism evidence="1 2">
    <name type="scientific">Pistacia integerrima</name>
    <dbReference type="NCBI Taxonomy" id="434235"/>
    <lineage>
        <taxon>Eukaryota</taxon>
        <taxon>Viridiplantae</taxon>
        <taxon>Streptophyta</taxon>
        <taxon>Embryophyta</taxon>
        <taxon>Tracheophyta</taxon>
        <taxon>Spermatophyta</taxon>
        <taxon>Magnoliopsida</taxon>
        <taxon>eudicotyledons</taxon>
        <taxon>Gunneridae</taxon>
        <taxon>Pentapetalae</taxon>
        <taxon>rosids</taxon>
        <taxon>malvids</taxon>
        <taxon>Sapindales</taxon>
        <taxon>Anacardiaceae</taxon>
        <taxon>Pistacia</taxon>
    </lineage>
</organism>
<evidence type="ECO:0000313" key="1">
    <source>
        <dbReference type="EMBL" id="KAJ0020099.1"/>
    </source>
</evidence>
<dbReference type="EMBL" id="CM047746">
    <property type="protein sequence ID" value="KAJ0020099.1"/>
    <property type="molecule type" value="Genomic_DNA"/>
</dbReference>
<evidence type="ECO:0000313" key="2">
    <source>
        <dbReference type="Proteomes" id="UP001163603"/>
    </source>
</evidence>
<sequence length="215" mass="24784">MARLTVRQKMHLVALLVFHLDMLETMYTMLVLLGLANALNISGRCRTAISYASEFGSRFKVRLLNLHTICRMNRAVFHKLCYLLTIHGNLKSTRHSSVKELVGTFLHILVHNQKTRVMKCQMHKSTETVSHNFHLVLNAVLRLHTLLFKKPKAIPENSTDERWKWFKNCLGALDGTYIKVHVPADDIPRYRSRKSEIATNVLGVCTPNMQFIYVL</sequence>
<gene>
    <name evidence="1" type="ORF">Pint_31743</name>
</gene>
<comment type="caution">
    <text evidence="1">The sequence shown here is derived from an EMBL/GenBank/DDBJ whole genome shotgun (WGS) entry which is preliminary data.</text>
</comment>
<proteinExistence type="predicted"/>